<dbReference type="Proteomes" id="UP000250043">
    <property type="component" value="Unassembled WGS sequence"/>
</dbReference>
<name>A0A8E2DHN6_9APHY</name>
<sequence>LAYIEWFTPFSIADTTTGFYTLSRSTHRHRHHAVIVPATDIVQSCYLIPHWG</sequence>
<feature type="non-terminal residue" evidence="1">
    <location>
        <position position="1"/>
    </location>
</feature>
<accession>A0A8E2DHN6</accession>
<reference evidence="1 2" key="1">
    <citation type="submission" date="2016-07" db="EMBL/GenBank/DDBJ databases">
        <title>Draft genome of the white-rot fungus Obba rivulosa 3A-2.</title>
        <authorList>
            <consortium name="DOE Joint Genome Institute"/>
            <person name="Miettinen O."/>
            <person name="Riley R."/>
            <person name="Acob R."/>
            <person name="Barry K."/>
            <person name="Cullen D."/>
            <person name="De Vries R."/>
            <person name="Hainaut M."/>
            <person name="Hatakka A."/>
            <person name="Henrissat B."/>
            <person name="Hilden K."/>
            <person name="Kuo R."/>
            <person name="Labutti K."/>
            <person name="Lipzen A."/>
            <person name="Makela M.R."/>
            <person name="Sandor L."/>
            <person name="Spatafora J.W."/>
            <person name="Grigoriev I.V."/>
            <person name="Hibbett D.S."/>
        </authorList>
    </citation>
    <scope>NUCLEOTIDE SEQUENCE [LARGE SCALE GENOMIC DNA]</scope>
    <source>
        <strain evidence="1 2">3A-2</strain>
    </source>
</reference>
<feature type="non-terminal residue" evidence="1">
    <location>
        <position position="52"/>
    </location>
</feature>
<proteinExistence type="predicted"/>
<keyword evidence="2" id="KW-1185">Reference proteome</keyword>
<gene>
    <name evidence="1" type="ORF">OBBRIDRAFT_697269</name>
</gene>
<dbReference type="EMBL" id="KV722491">
    <property type="protein sequence ID" value="OCH87282.1"/>
    <property type="molecule type" value="Genomic_DNA"/>
</dbReference>
<evidence type="ECO:0000313" key="1">
    <source>
        <dbReference type="EMBL" id="OCH87282.1"/>
    </source>
</evidence>
<organism evidence="1 2">
    <name type="scientific">Obba rivulosa</name>
    <dbReference type="NCBI Taxonomy" id="1052685"/>
    <lineage>
        <taxon>Eukaryota</taxon>
        <taxon>Fungi</taxon>
        <taxon>Dikarya</taxon>
        <taxon>Basidiomycota</taxon>
        <taxon>Agaricomycotina</taxon>
        <taxon>Agaricomycetes</taxon>
        <taxon>Polyporales</taxon>
        <taxon>Gelatoporiaceae</taxon>
        <taxon>Obba</taxon>
    </lineage>
</organism>
<protein>
    <submittedName>
        <fullName evidence="1">Uncharacterized protein</fullName>
    </submittedName>
</protein>
<evidence type="ECO:0000313" key="2">
    <source>
        <dbReference type="Proteomes" id="UP000250043"/>
    </source>
</evidence>
<dbReference type="AlphaFoldDB" id="A0A8E2DHN6"/>